<dbReference type="Proteomes" id="UP000054928">
    <property type="component" value="Unassembled WGS sequence"/>
</dbReference>
<keyword evidence="1" id="KW-0812">Transmembrane</keyword>
<proteinExistence type="predicted"/>
<protein>
    <submittedName>
        <fullName evidence="2">Uncharacterized protein</fullName>
    </submittedName>
</protein>
<evidence type="ECO:0000313" key="2">
    <source>
        <dbReference type="EMBL" id="CEG37811.1"/>
    </source>
</evidence>
<dbReference type="AlphaFoldDB" id="A0A0N7L465"/>
<sequence>MFFPTMATAGVVETYRIMQASSLGCIVCATINTGLCASRVRCFRLRSFMYSNILSHYTICLIFFENRNLPCRSLICEAVVITNDNHRQVHTIEISEHPFCYCKPTKPRYDFDLLLLVAIQSKFASTPTMILQFEYLLDLDSGDAKCKPSLHNVHSAKRYLNRARV</sequence>
<keyword evidence="1" id="KW-1133">Transmembrane helix</keyword>
<dbReference type="GeneID" id="36410156"/>
<dbReference type="EMBL" id="CCYD01000291">
    <property type="protein sequence ID" value="CEG37811.1"/>
    <property type="molecule type" value="Genomic_DNA"/>
</dbReference>
<evidence type="ECO:0000256" key="1">
    <source>
        <dbReference type="SAM" id="Phobius"/>
    </source>
</evidence>
<evidence type="ECO:0000313" key="3">
    <source>
        <dbReference type="Proteomes" id="UP000054928"/>
    </source>
</evidence>
<accession>A0A0N7L465</accession>
<organism evidence="2 3">
    <name type="scientific">Plasmopara halstedii</name>
    <name type="common">Downy mildew of sunflower</name>
    <dbReference type="NCBI Taxonomy" id="4781"/>
    <lineage>
        <taxon>Eukaryota</taxon>
        <taxon>Sar</taxon>
        <taxon>Stramenopiles</taxon>
        <taxon>Oomycota</taxon>
        <taxon>Peronosporomycetes</taxon>
        <taxon>Peronosporales</taxon>
        <taxon>Peronosporaceae</taxon>
        <taxon>Plasmopara</taxon>
    </lineage>
</organism>
<feature type="transmembrane region" description="Helical" evidence="1">
    <location>
        <begin position="20"/>
        <end position="40"/>
    </location>
</feature>
<dbReference type="RefSeq" id="XP_024574180.1">
    <property type="nucleotide sequence ID" value="XM_024723177.2"/>
</dbReference>
<keyword evidence="3" id="KW-1185">Reference proteome</keyword>
<keyword evidence="1" id="KW-0472">Membrane</keyword>
<reference evidence="3" key="1">
    <citation type="submission" date="2014-09" db="EMBL/GenBank/DDBJ databases">
        <authorList>
            <person name="Sharma Rahul"/>
            <person name="Thines Marco"/>
        </authorList>
    </citation>
    <scope>NUCLEOTIDE SEQUENCE [LARGE SCALE GENOMIC DNA]</scope>
</reference>
<name>A0A0N7L465_PLAHL</name>